<evidence type="ECO:0000313" key="3">
    <source>
        <dbReference type="Proteomes" id="UP000003075"/>
    </source>
</evidence>
<dbReference type="EMBL" id="ACSE01000004">
    <property type="protein sequence ID" value="EFD89120.1"/>
    <property type="molecule type" value="Genomic_DNA"/>
</dbReference>
<feature type="domain" description="HTH-type transcriptional regulator Rgg C-terminal" evidence="1">
    <location>
        <begin position="20"/>
        <end position="104"/>
    </location>
</feature>
<evidence type="ECO:0000313" key="2">
    <source>
        <dbReference type="EMBL" id="EFD89120.1"/>
    </source>
</evidence>
<name>D3L7M0_OENOE</name>
<reference evidence="2 3" key="1">
    <citation type="journal article" date="2010" name="Appl. Microbiol. Biotechnol.">
        <title>Genotypic diversity in Oenococcus oeni by high-density microarray comparative genome hybridization and whole genome sequencing.</title>
        <authorList>
            <person name="Borneman A.R."/>
            <person name="Bartowsky E.J."/>
            <person name="McCarthy J."/>
            <person name="Chambers P.J."/>
        </authorList>
    </citation>
    <scope>NUCLEOTIDE SEQUENCE [LARGE SCALE GENOMIC DNA]</scope>
    <source>
        <strain evidence="2 3">AWRIB429</strain>
    </source>
</reference>
<proteinExistence type="predicted"/>
<dbReference type="RefSeq" id="WP_002818195.1">
    <property type="nucleotide sequence ID" value="NZ_ACSE01000004.1"/>
</dbReference>
<dbReference type="Pfam" id="PF21259">
    <property type="entry name" value="Rgg_C"/>
    <property type="match status" value="1"/>
</dbReference>
<comment type="caution">
    <text evidence="2">The sequence shown here is derived from an EMBL/GenBank/DDBJ whole genome shotgun (WGS) entry which is preliminary data.</text>
</comment>
<sequence>MTLKYVESWKIFFLHNDNLHNTIAALENDIEITSDRREYELARELLDLLSDFNIPSDELLLRFKFSFFKNLFFKKQAEAVKLNNQLIETLRLMNSNQLASAYDEYMSTFYQNKLS</sequence>
<dbReference type="AlphaFoldDB" id="D3L7M0"/>
<accession>D3L7M0</accession>
<protein>
    <recommendedName>
        <fullName evidence="1">HTH-type transcriptional regulator Rgg C-terminal domain-containing protein</fullName>
    </recommendedName>
</protein>
<evidence type="ECO:0000259" key="1">
    <source>
        <dbReference type="Pfam" id="PF21259"/>
    </source>
</evidence>
<organism evidence="2 3">
    <name type="scientific">Oenococcus oeni AWRIB429</name>
    <dbReference type="NCBI Taxonomy" id="655225"/>
    <lineage>
        <taxon>Bacteria</taxon>
        <taxon>Bacillati</taxon>
        <taxon>Bacillota</taxon>
        <taxon>Bacilli</taxon>
        <taxon>Lactobacillales</taxon>
        <taxon>Lactobacillaceae</taxon>
        <taxon>Oenococcus</taxon>
    </lineage>
</organism>
<dbReference type="InterPro" id="IPR010057">
    <property type="entry name" value="Transcription_activator_Rgg_C"/>
</dbReference>
<dbReference type="GeneID" id="75065189"/>
<gene>
    <name evidence="2" type="ORF">AWRIB429_0350</name>
</gene>
<dbReference type="Proteomes" id="UP000003075">
    <property type="component" value="Unassembled WGS sequence"/>
</dbReference>